<keyword evidence="1" id="KW-0472">Membrane</keyword>
<proteinExistence type="predicted"/>
<evidence type="ECO:0000256" key="1">
    <source>
        <dbReference type="SAM" id="Phobius"/>
    </source>
</evidence>
<organism evidence="2 3">
    <name type="scientific">Streptomyces anulatus</name>
    <name type="common">Streptomyces chrysomallus</name>
    <dbReference type="NCBI Taxonomy" id="1892"/>
    <lineage>
        <taxon>Bacteria</taxon>
        <taxon>Bacillati</taxon>
        <taxon>Actinomycetota</taxon>
        <taxon>Actinomycetes</taxon>
        <taxon>Kitasatosporales</taxon>
        <taxon>Streptomycetaceae</taxon>
        <taxon>Streptomyces</taxon>
    </lineage>
</organism>
<keyword evidence="1" id="KW-1133">Transmembrane helix</keyword>
<keyword evidence="3" id="KW-1185">Reference proteome</keyword>
<evidence type="ECO:0000313" key="3">
    <source>
        <dbReference type="Proteomes" id="UP001431926"/>
    </source>
</evidence>
<accession>A0ABZ1ZMG5</accession>
<keyword evidence="1" id="KW-0812">Transmembrane</keyword>
<dbReference type="RefSeq" id="WP_329356943.1">
    <property type="nucleotide sequence ID" value="NZ_CP109490.1"/>
</dbReference>
<dbReference type="EMBL" id="CP109491">
    <property type="protein sequence ID" value="WUX38509.1"/>
    <property type="molecule type" value="Genomic_DNA"/>
</dbReference>
<gene>
    <name evidence="2" type="ORF">OG367_20705</name>
</gene>
<sequence>MSLLALAALLTGLAQLLDRAWPGAVLGLALTVVLLLGCRRIRCTAEHRQDEQRRELEALRAATERTSI</sequence>
<protein>
    <submittedName>
        <fullName evidence="2">Uncharacterized protein</fullName>
    </submittedName>
</protein>
<name>A0ABZ1ZMG5_STRAQ</name>
<reference evidence="2" key="1">
    <citation type="submission" date="2022-10" db="EMBL/GenBank/DDBJ databases">
        <title>The complete genomes of actinobacterial strains from the NBC collection.</title>
        <authorList>
            <person name="Joergensen T.S."/>
            <person name="Alvarez Arevalo M."/>
            <person name="Sterndorff E.B."/>
            <person name="Faurdal D."/>
            <person name="Vuksanovic O."/>
            <person name="Mourched A.-S."/>
            <person name="Charusanti P."/>
            <person name="Shaw S."/>
            <person name="Blin K."/>
            <person name="Weber T."/>
        </authorList>
    </citation>
    <scope>NUCLEOTIDE SEQUENCE</scope>
    <source>
        <strain evidence="2">NBC_01436</strain>
    </source>
</reference>
<evidence type="ECO:0000313" key="2">
    <source>
        <dbReference type="EMBL" id="WUX38509.1"/>
    </source>
</evidence>
<dbReference type="Proteomes" id="UP001431926">
    <property type="component" value="Chromosome"/>
</dbReference>
<feature type="transmembrane region" description="Helical" evidence="1">
    <location>
        <begin position="24"/>
        <end position="41"/>
    </location>
</feature>